<dbReference type="EMBL" id="LAZR01069891">
    <property type="protein sequence ID" value="KKK46818.1"/>
    <property type="molecule type" value="Genomic_DNA"/>
</dbReference>
<name>A0A0F8VR09_9ZZZZ</name>
<sequence>SVERAFDRVRVRGEVSRLARPRSGHIYFRLKDENAVIEAM</sequence>
<accession>A0A0F8VR09</accession>
<organism evidence="2">
    <name type="scientific">marine sediment metagenome</name>
    <dbReference type="NCBI Taxonomy" id="412755"/>
    <lineage>
        <taxon>unclassified sequences</taxon>
        <taxon>metagenomes</taxon>
        <taxon>ecological metagenomes</taxon>
    </lineage>
</organism>
<proteinExistence type="predicted"/>
<dbReference type="InterPro" id="IPR025824">
    <property type="entry name" value="OB-fold_nuc-bd_dom"/>
</dbReference>
<evidence type="ECO:0000313" key="2">
    <source>
        <dbReference type="EMBL" id="KKK46818.1"/>
    </source>
</evidence>
<feature type="non-terminal residue" evidence="2">
    <location>
        <position position="1"/>
    </location>
</feature>
<dbReference type="GO" id="GO:0003676">
    <property type="term" value="F:nucleic acid binding"/>
    <property type="evidence" value="ECO:0007669"/>
    <property type="project" value="InterPro"/>
</dbReference>
<dbReference type="AlphaFoldDB" id="A0A0F8VR09"/>
<reference evidence="2" key="1">
    <citation type="journal article" date="2015" name="Nature">
        <title>Complex archaea that bridge the gap between prokaryotes and eukaryotes.</title>
        <authorList>
            <person name="Spang A."/>
            <person name="Saw J.H."/>
            <person name="Jorgensen S.L."/>
            <person name="Zaremba-Niedzwiedzka K."/>
            <person name="Martijn J."/>
            <person name="Lind A.E."/>
            <person name="van Eijk R."/>
            <person name="Schleper C."/>
            <person name="Guy L."/>
            <person name="Ettema T.J."/>
        </authorList>
    </citation>
    <scope>NUCLEOTIDE SEQUENCE</scope>
</reference>
<dbReference type="CDD" id="cd04489">
    <property type="entry name" value="ExoVII_LU_OBF"/>
    <property type="match status" value="1"/>
</dbReference>
<dbReference type="Pfam" id="PF13742">
    <property type="entry name" value="tRNA_anti_2"/>
    <property type="match status" value="1"/>
</dbReference>
<gene>
    <name evidence="2" type="ORF">LCGC14_3161450</name>
</gene>
<comment type="caution">
    <text evidence="2">The sequence shown here is derived from an EMBL/GenBank/DDBJ whole genome shotgun (WGS) entry which is preliminary data.</text>
</comment>
<feature type="domain" description="OB-fold nucleic acid binding" evidence="1">
    <location>
        <begin position="2"/>
        <end position="40"/>
    </location>
</feature>
<protein>
    <recommendedName>
        <fullName evidence="1">OB-fold nucleic acid binding domain-containing protein</fullName>
    </recommendedName>
</protein>
<evidence type="ECO:0000259" key="1">
    <source>
        <dbReference type="Pfam" id="PF13742"/>
    </source>
</evidence>